<dbReference type="AlphaFoldDB" id="A0A853ETJ6"/>
<keyword evidence="2" id="KW-0812">Transmembrane</keyword>
<evidence type="ECO:0000256" key="1">
    <source>
        <dbReference type="SAM" id="MobiDB-lite"/>
    </source>
</evidence>
<feature type="compositionally biased region" description="Pro residues" evidence="1">
    <location>
        <begin position="27"/>
        <end position="38"/>
    </location>
</feature>
<organism evidence="3 4">
    <name type="scientific">Sanguibacter inulinus</name>
    <dbReference type="NCBI Taxonomy" id="60922"/>
    <lineage>
        <taxon>Bacteria</taxon>
        <taxon>Bacillati</taxon>
        <taxon>Actinomycetota</taxon>
        <taxon>Actinomycetes</taxon>
        <taxon>Micrococcales</taxon>
        <taxon>Sanguibacteraceae</taxon>
        <taxon>Sanguibacter</taxon>
    </lineage>
</organism>
<keyword evidence="4" id="KW-1185">Reference proteome</keyword>
<evidence type="ECO:0000256" key="2">
    <source>
        <dbReference type="SAM" id="Phobius"/>
    </source>
</evidence>
<feature type="transmembrane region" description="Helical" evidence="2">
    <location>
        <begin position="63"/>
        <end position="91"/>
    </location>
</feature>
<feature type="transmembrane region" description="Helical" evidence="2">
    <location>
        <begin position="540"/>
        <end position="558"/>
    </location>
</feature>
<feature type="transmembrane region" description="Helical" evidence="2">
    <location>
        <begin position="142"/>
        <end position="163"/>
    </location>
</feature>
<reference evidence="3 4" key="1">
    <citation type="submission" date="2020-07" db="EMBL/GenBank/DDBJ databases">
        <title>MOT database genomes.</title>
        <authorList>
            <person name="Joseph S."/>
            <person name="Aduse-Opoku J."/>
            <person name="Hashim A."/>
            <person name="Wade W."/>
            <person name="Curtis M."/>
        </authorList>
    </citation>
    <scope>NUCLEOTIDE SEQUENCE [LARGE SCALE GENOMIC DNA]</scope>
    <source>
        <strain evidence="3 4">DSM 100099</strain>
    </source>
</reference>
<protein>
    <recommendedName>
        <fullName evidence="5">ABC-2 type transport system permease protein</fullName>
    </recommendedName>
</protein>
<feature type="transmembrane region" description="Helical" evidence="2">
    <location>
        <begin position="215"/>
        <end position="234"/>
    </location>
</feature>
<evidence type="ECO:0008006" key="5">
    <source>
        <dbReference type="Google" id="ProtNLM"/>
    </source>
</evidence>
<dbReference type="RefSeq" id="WP_179913373.1">
    <property type="nucleotide sequence ID" value="NZ_JACBYE010000020.1"/>
</dbReference>
<feature type="transmembrane region" description="Helical" evidence="2">
    <location>
        <begin position="512"/>
        <end position="533"/>
    </location>
</feature>
<feature type="region of interest" description="Disordered" evidence="1">
    <location>
        <begin position="1"/>
        <end position="38"/>
    </location>
</feature>
<evidence type="ECO:0000313" key="3">
    <source>
        <dbReference type="EMBL" id="NYS93821.1"/>
    </source>
</evidence>
<feature type="transmembrane region" description="Helical" evidence="2">
    <location>
        <begin position="97"/>
        <end position="121"/>
    </location>
</feature>
<comment type="caution">
    <text evidence="3">The sequence shown here is derived from an EMBL/GenBank/DDBJ whole genome shotgun (WGS) entry which is preliminary data.</text>
</comment>
<feature type="transmembrane region" description="Helical" evidence="2">
    <location>
        <begin position="363"/>
        <end position="380"/>
    </location>
</feature>
<accession>A0A853ETJ6</accession>
<proteinExistence type="predicted"/>
<evidence type="ECO:0000313" key="4">
    <source>
        <dbReference type="Proteomes" id="UP000561011"/>
    </source>
</evidence>
<keyword evidence="2" id="KW-1133">Transmembrane helix</keyword>
<sequence length="582" mass="59022">MTAGQLRDRTAGGLGPGAEPADGHVPAVPPAFDPGARPPSRPVARHVVALKVRLLVNALTRSVWQMIALVLSFVYGLAVVGLLLVALAVLARRDPALAASWVVVAGAALVAAWWVVPLVAFGVDSTLSAERLRLFGLRRRDLVLGLGAAGLVGAPGVLTVLLVAGSTVVWRADPAALVAALPAAVLAVATCVVGSRTWTTLLAPARSARRFRDSGVFVLLVLAAVAVPAAGWLVPRSTGTVQVERLAELAGWTPLGAAWAVPAAVATDDLAGAAARAGIAVAVLAVLVGLWLRGLARAAVGPAPSTARHPGAHGSTARRGGGLLGGRGMLGRPVERLLDRVLGVQAAAVAARCLTYWRRDPRYLGALAVVPFLPLVLALLDRGDGGLVLVACPLAAFLVGWTISADVAYDHSAFWAHLGAGLPGRADRLGRVVAATLVGLPVTAAVVLGVVASTGRWQDLAAVAGISVGILLTALGISSVVSARFVYPVPRPGDGPFSSPQGSAVADLATQAGGWAVLALLALPEVAVGVVAVVSSSPGLGWLALGLGVGLGGFWWVAGVRIGAAVYDHRAPELLQQVVASR</sequence>
<gene>
    <name evidence="3" type="ORF">HZZ10_09840</name>
</gene>
<feature type="transmembrane region" description="Helical" evidence="2">
    <location>
        <begin position="387"/>
        <end position="409"/>
    </location>
</feature>
<dbReference type="Proteomes" id="UP000561011">
    <property type="component" value="Unassembled WGS sequence"/>
</dbReference>
<keyword evidence="2" id="KW-0472">Membrane</keyword>
<dbReference type="EMBL" id="JACBYE010000020">
    <property type="protein sequence ID" value="NYS93821.1"/>
    <property type="molecule type" value="Genomic_DNA"/>
</dbReference>
<feature type="transmembrane region" description="Helical" evidence="2">
    <location>
        <begin position="463"/>
        <end position="487"/>
    </location>
</feature>
<feature type="transmembrane region" description="Helical" evidence="2">
    <location>
        <begin position="429"/>
        <end position="451"/>
    </location>
</feature>
<name>A0A853ETJ6_9MICO</name>
<feature type="transmembrane region" description="Helical" evidence="2">
    <location>
        <begin position="273"/>
        <end position="292"/>
    </location>
</feature>
<feature type="transmembrane region" description="Helical" evidence="2">
    <location>
        <begin position="175"/>
        <end position="194"/>
    </location>
</feature>
<feature type="compositionally biased region" description="Basic and acidic residues" evidence="1">
    <location>
        <begin position="1"/>
        <end position="10"/>
    </location>
</feature>